<evidence type="ECO:0000313" key="2">
    <source>
        <dbReference type="Proteomes" id="UP000051260"/>
    </source>
</evidence>
<proteinExistence type="predicted"/>
<evidence type="ECO:0000313" key="1">
    <source>
        <dbReference type="EMBL" id="CUK09496.1"/>
    </source>
</evidence>
<protein>
    <submittedName>
        <fullName evidence="1">Uncharacterized protein</fullName>
    </submittedName>
</protein>
<dbReference type="STRING" id="1715692.RUE5091_03185"/>
<organism evidence="1 2">
    <name type="scientific">Ruegeria denitrificans</name>
    <dbReference type="NCBI Taxonomy" id="1715692"/>
    <lineage>
        <taxon>Bacteria</taxon>
        <taxon>Pseudomonadati</taxon>
        <taxon>Pseudomonadota</taxon>
        <taxon>Alphaproteobacteria</taxon>
        <taxon>Rhodobacterales</taxon>
        <taxon>Roseobacteraceae</taxon>
        <taxon>Ruegeria</taxon>
    </lineage>
</organism>
<reference evidence="2" key="1">
    <citation type="submission" date="2015-09" db="EMBL/GenBank/DDBJ databases">
        <authorList>
            <person name="Rodrigo-Torres L."/>
            <person name="Arahal D.R."/>
        </authorList>
    </citation>
    <scope>NUCLEOTIDE SEQUENCE [LARGE SCALE GENOMIC DNA]</scope>
    <source>
        <strain evidence="2">CECT 5091</strain>
    </source>
</reference>
<gene>
    <name evidence="1" type="ORF">RUE5091_03185</name>
</gene>
<dbReference type="EMBL" id="CYUD01000010">
    <property type="protein sequence ID" value="CUK09496.1"/>
    <property type="molecule type" value="Genomic_DNA"/>
</dbReference>
<sequence length="77" mass="8605">MSGNRTTIGAMVHYLTSIVGFPRYHNVWYDPIEGVNRDFASAIFWMSAPRQLIAGADGASTWAKVNDPENKFAKSRN</sequence>
<keyword evidence="2" id="KW-1185">Reference proteome</keyword>
<name>A0A0P1IVD4_9RHOB</name>
<dbReference type="Proteomes" id="UP000051260">
    <property type="component" value="Unassembled WGS sequence"/>
</dbReference>
<accession>A0A0P1IVD4</accession>
<dbReference type="AlphaFoldDB" id="A0A0P1IVD4"/>